<dbReference type="EMBL" id="JADCNM010000054">
    <property type="protein sequence ID" value="KAG0451565.1"/>
    <property type="molecule type" value="Genomic_DNA"/>
</dbReference>
<dbReference type="Pfam" id="PF00201">
    <property type="entry name" value="UDPGT"/>
    <property type="match status" value="1"/>
</dbReference>
<organism evidence="6 7">
    <name type="scientific">Vanilla planifolia</name>
    <name type="common">Vanilla</name>
    <dbReference type="NCBI Taxonomy" id="51239"/>
    <lineage>
        <taxon>Eukaryota</taxon>
        <taxon>Viridiplantae</taxon>
        <taxon>Streptophyta</taxon>
        <taxon>Embryophyta</taxon>
        <taxon>Tracheophyta</taxon>
        <taxon>Spermatophyta</taxon>
        <taxon>Magnoliopsida</taxon>
        <taxon>Liliopsida</taxon>
        <taxon>Asparagales</taxon>
        <taxon>Orchidaceae</taxon>
        <taxon>Vanilloideae</taxon>
        <taxon>Vanilleae</taxon>
        <taxon>Vanilla</taxon>
    </lineage>
</organism>
<sequence>MEEHSSGAIEISMLFFPHAGQGHLLPMVDMAKLFASRGATVTILALSSTAPLITSSVDRAGIRLILLAPSASLRPAFESSMRDLRPDCVVTDMFMPWTYHSATALGIPRILFDGTGFFARCADHALDRLRPLDPAVRSFTHPGLPHRIELLFSQTPDYLKKPGRPLTAFDRIFAEKKAVDPLNYGVLVNSFYELEPNYVDHYRHVIGRKAWHVGPVALCNQNFADMSSRGGSAQGECLTWLDGRPRGSVVYVCFGSGTVLGRAQTREIARGLEATGKLFVWAVRGASEDGLPRGFEERIKGRGLLVRGWVPQLLILGHRAVGGFVTHCGWNSTLEGINAGLPMVTWPMFAEQFYNEKLVVDVLKVGLAVGSKVYAPDGEERAGVGAEAVEKAVRDLMGVGEEAEGRRRRARELGQKANRAVEKGGSSYEDVGNLIWELRQRKKAQMDVEATLNKVRAL</sequence>
<comment type="similarity">
    <text evidence="1 4">Belongs to the UDP-glycosyltransferase family.</text>
</comment>
<evidence type="ECO:0000256" key="3">
    <source>
        <dbReference type="ARBA" id="ARBA00022679"/>
    </source>
</evidence>
<dbReference type="FunFam" id="3.40.50.2000:FF:000063">
    <property type="entry name" value="Glycosyltransferase"/>
    <property type="match status" value="1"/>
</dbReference>
<dbReference type="PROSITE" id="PS00375">
    <property type="entry name" value="UDPGT"/>
    <property type="match status" value="1"/>
</dbReference>
<dbReference type="GO" id="GO:0035251">
    <property type="term" value="F:UDP-glucosyltransferase activity"/>
    <property type="evidence" value="ECO:0007669"/>
    <property type="project" value="TreeGrafter"/>
</dbReference>
<dbReference type="EC" id="2.4.1.-" evidence="5"/>
<proteinExistence type="inferred from homology"/>
<dbReference type="InterPro" id="IPR035595">
    <property type="entry name" value="UDP_glycos_trans_CS"/>
</dbReference>
<name>A0A835PD78_VANPL</name>
<comment type="caution">
    <text evidence="6">The sequence shown here is derived from an EMBL/GenBank/DDBJ whole genome shotgun (WGS) entry which is preliminary data.</text>
</comment>
<dbReference type="CDD" id="cd03784">
    <property type="entry name" value="GT1_Gtf-like"/>
    <property type="match status" value="1"/>
</dbReference>
<keyword evidence="2 4" id="KW-0328">Glycosyltransferase</keyword>
<dbReference type="Gene3D" id="3.40.50.2000">
    <property type="entry name" value="Glycogen Phosphorylase B"/>
    <property type="match status" value="3"/>
</dbReference>
<evidence type="ECO:0000256" key="5">
    <source>
        <dbReference type="RuleBase" id="RU362057"/>
    </source>
</evidence>
<accession>A0A835PD78</accession>
<dbReference type="SUPFAM" id="SSF53756">
    <property type="entry name" value="UDP-Glycosyltransferase/glycogen phosphorylase"/>
    <property type="match status" value="1"/>
</dbReference>
<dbReference type="InterPro" id="IPR002213">
    <property type="entry name" value="UDP_glucos_trans"/>
</dbReference>
<dbReference type="Proteomes" id="UP000639772">
    <property type="component" value="Unassembled WGS sequence"/>
</dbReference>
<evidence type="ECO:0000313" key="6">
    <source>
        <dbReference type="EMBL" id="KAG0451565.1"/>
    </source>
</evidence>
<dbReference type="PANTHER" id="PTHR48047">
    <property type="entry name" value="GLYCOSYLTRANSFERASE"/>
    <property type="match status" value="1"/>
</dbReference>
<evidence type="ECO:0000256" key="4">
    <source>
        <dbReference type="RuleBase" id="RU003718"/>
    </source>
</evidence>
<dbReference type="OrthoDB" id="731962at2759"/>
<dbReference type="PANTHER" id="PTHR48047:SF45">
    <property type="entry name" value="SCOPOLETIN GLUCOSYLTRANSFERASE-LIKE"/>
    <property type="match status" value="1"/>
</dbReference>
<evidence type="ECO:0000256" key="1">
    <source>
        <dbReference type="ARBA" id="ARBA00009995"/>
    </source>
</evidence>
<protein>
    <recommendedName>
        <fullName evidence="5">Glycosyltransferase</fullName>
        <ecNumber evidence="5">2.4.1.-</ecNumber>
    </recommendedName>
</protein>
<evidence type="ECO:0000313" key="7">
    <source>
        <dbReference type="Proteomes" id="UP000639772"/>
    </source>
</evidence>
<evidence type="ECO:0000256" key="2">
    <source>
        <dbReference type="ARBA" id="ARBA00022676"/>
    </source>
</evidence>
<gene>
    <name evidence="6" type="ORF">HPP92_026176</name>
</gene>
<dbReference type="AlphaFoldDB" id="A0A835PD78"/>
<keyword evidence="3 4" id="KW-0808">Transferase</keyword>
<reference evidence="6 7" key="1">
    <citation type="journal article" date="2020" name="Nat. Food">
        <title>A phased Vanilla planifolia genome enables genetic improvement of flavour and production.</title>
        <authorList>
            <person name="Hasing T."/>
            <person name="Tang H."/>
            <person name="Brym M."/>
            <person name="Khazi F."/>
            <person name="Huang T."/>
            <person name="Chambers A.H."/>
        </authorList>
    </citation>
    <scope>NUCLEOTIDE SEQUENCE [LARGE SCALE GENOMIC DNA]</scope>
    <source>
        <tissue evidence="6">Leaf</tissue>
    </source>
</reference>